<dbReference type="PANTHER" id="PTHR33619:SF3">
    <property type="entry name" value="POLYSACCHARIDE EXPORT PROTEIN GFCE-RELATED"/>
    <property type="match status" value="1"/>
</dbReference>
<reference evidence="5 6" key="1">
    <citation type="submission" date="2020-04" db="EMBL/GenBank/DDBJ databases">
        <title>Metagenomic profiling of ammonia- and methane-oxidizing microorganisms in a Dutch drinking water treatment plant.</title>
        <authorList>
            <person name="Poghosyan L."/>
            <person name="Leucker S."/>
        </authorList>
    </citation>
    <scope>NUCLEOTIDE SEQUENCE [LARGE SCALE GENOMIC DNA]</scope>
    <source>
        <strain evidence="5">S-RSF-IL-03</strain>
    </source>
</reference>
<sequence>MTAIRSPRAFALLLSLTLLLGAAPSWAVLPDPPADTAGTDWSRAPEYRIVPGDILTLNFGPTELVYTDKTRLLRVRPDGRISVYPVGDVVAAGRSPRELEASLRDLLSAELKQPRVTVEVTELAGNLVHVLGRVKRAGSLPVTPFMTVLQAITGAGGFEDDAARNSILVMRRDGASTVRVARLKFDSAMRRGDFNADPMLSRFDIVYVPRSSIGNINIFVKQFFGEQAALLTTALTGWELFHIDRLYPNIVRVETSN</sequence>
<evidence type="ECO:0000313" key="5">
    <source>
        <dbReference type="EMBL" id="NOT34233.1"/>
    </source>
</evidence>
<dbReference type="Proteomes" id="UP000580839">
    <property type="component" value="Unassembled WGS sequence"/>
</dbReference>
<organism evidence="5 6">
    <name type="scientific">Eiseniibacteriota bacterium</name>
    <dbReference type="NCBI Taxonomy" id="2212470"/>
    <lineage>
        <taxon>Bacteria</taxon>
        <taxon>Candidatus Eiseniibacteriota</taxon>
    </lineage>
</organism>
<feature type="domain" description="Soluble ligand binding" evidence="4">
    <location>
        <begin position="128"/>
        <end position="178"/>
    </location>
</feature>
<dbReference type="InterPro" id="IPR019554">
    <property type="entry name" value="Soluble_ligand-bd"/>
</dbReference>
<proteinExistence type="predicted"/>
<feature type="signal peptide" evidence="2">
    <location>
        <begin position="1"/>
        <end position="27"/>
    </location>
</feature>
<evidence type="ECO:0008006" key="7">
    <source>
        <dbReference type="Google" id="ProtNLM"/>
    </source>
</evidence>
<dbReference type="PANTHER" id="PTHR33619">
    <property type="entry name" value="POLYSACCHARIDE EXPORT PROTEIN GFCE-RELATED"/>
    <property type="match status" value="1"/>
</dbReference>
<comment type="caution">
    <text evidence="5">The sequence shown here is derived from an EMBL/GenBank/DDBJ whole genome shotgun (WGS) entry which is preliminary data.</text>
</comment>
<dbReference type="EMBL" id="JABFRW010000102">
    <property type="protein sequence ID" value="NOT34233.1"/>
    <property type="molecule type" value="Genomic_DNA"/>
</dbReference>
<dbReference type="InterPro" id="IPR049712">
    <property type="entry name" value="Poly_export"/>
</dbReference>
<evidence type="ECO:0000259" key="4">
    <source>
        <dbReference type="Pfam" id="PF10531"/>
    </source>
</evidence>
<dbReference type="Pfam" id="PF02563">
    <property type="entry name" value="Poly_export"/>
    <property type="match status" value="1"/>
</dbReference>
<feature type="chain" id="PRO_5032941938" description="Soluble ligand binding domain-containing protein" evidence="2">
    <location>
        <begin position="28"/>
        <end position="257"/>
    </location>
</feature>
<accession>A0A849SKL1</accession>
<evidence type="ECO:0000259" key="3">
    <source>
        <dbReference type="Pfam" id="PF02563"/>
    </source>
</evidence>
<evidence type="ECO:0000313" key="6">
    <source>
        <dbReference type="Proteomes" id="UP000580839"/>
    </source>
</evidence>
<gene>
    <name evidence="5" type="ORF">HOP12_08705</name>
</gene>
<dbReference type="InterPro" id="IPR003715">
    <property type="entry name" value="Poly_export_N"/>
</dbReference>
<evidence type="ECO:0000256" key="2">
    <source>
        <dbReference type="SAM" id="SignalP"/>
    </source>
</evidence>
<feature type="domain" description="Polysaccharide export protein N-terminal" evidence="3">
    <location>
        <begin position="44"/>
        <end position="121"/>
    </location>
</feature>
<dbReference type="Pfam" id="PF10531">
    <property type="entry name" value="SLBB"/>
    <property type="match status" value="1"/>
</dbReference>
<keyword evidence="1 2" id="KW-0732">Signal</keyword>
<protein>
    <recommendedName>
        <fullName evidence="7">Soluble ligand binding domain-containing protein</fullName>
    </recommendedName>
</protein>
<dbReference type="GO" id="GO:0015159">
    <property type="term" value="F:polysaccharide transmembrane transporter activity"/>
    <property type="evidence" value="ECO:0007669"/>
    <property type="project" value="InterPro"/>
</dbReference>
<dbReference type="Gene3D" id="3.10.560.10">
    <property type="entry name" value="Outer membrane lipoprotein wza domain like"/>
    <property type="match status" value="1"/>
</dbReference>
<evidence type="ECO:0000256" key="1">
    <source>
        <dbReference type="ARBA" id="ARBA00022729"/>
    </source>
</evidence>
<dbReference type="AlphaFoldDB" id="A0A849SKL1"/>
<name>A0A849SKL1_UNCEI</name>